<dbReference type="InterPro" id="IPR027417">
    <property type="entry name" value="P-loop_NTPase"/>
</dbReference>
<dbReference type="Pfam" id="PF00005">
    <property type="entry name" value="ABC_tran"/>
    <property type="match status" value="1"/>
</dbReference>
<protein>
    <recommendedName>
        <fullName evidence="5">ABC-type quaternary amine transporter</fullName>
        <ecNumber evidence="5">7.6.2.9</ecNumber>
    </recommendedName>
</protein>
<proteinExistence type="inferred from homology"/>
<accession>A0A177IES9</accession>
<dbReference type="PANTHER" id="PTHR43117:SF4">
    <property type="entry name" value="OSMOPROTECTANT IMPORT ATP-BINDING PROTEIN OSMV"/>
    <property type="match status" value="1"/>
</dbReference>
<dbReference type="Gene3D" id="3.40.50.300">
    <property type="entry name" value="P-loop containing nucleotide triphosphate hydrolases"/>
    <property type="match status" value="1"/>
</dbReference>
<keyword evidence="2" id="KW-0813">Transport</keyword>
<dbReference type="EMBL" id="LSTQ01000022">
    <property type="protein sequence ID" value="OAH27244.1"/>
    <property type="molecule type" value="Genomic_DNA"/>
</dbReference>
<dbReference type="SUPFAM" id="SSF52540">
    <property type="entry name" value="P-loop containing nucleoside triphosphate hydrolases"/>
    <property type="match status" value="1"/>
</dbReference>
<dbReference type="PROSITE" id="PS50893">
    <property type="entry name" value="ABC_TRANSPORTER_2"/>
    <property type="match status" value="1"/>
</dbReference>
<keyword evidence="9" id="KW-1185">Reference proteome</keyword>
<organism evidence="8 9">
    <name type="scientific">Corynebacterium stationis</name>
    <dbReference type="NCBI Taxonomy" id="1705"/>
    <lineage>
        <taxon>Bacteria</taxon>
        <taxon>Bacillati</taxon>
        <taxon>Actinomycetota</taxon>
        <taxon>Actinomycetes</taxon>
        <taxon>Mycobacteriales</taxon>
        <taxon>Corynebacteriaceae</taxon>
        <taxon>Corynebacterium</taxon>
    </lineage>
</organism>
<feature type="compositionally biased region" description="Basic and acidic residues" evidence="6">
    <location>
        <begin position="401"/>
        <end position="417"/>
    </location>
</feature>
<dbReference type="InterPro" id="IPR003439">
    <property type="entry name" value="ABC_transporter-like_ATP-bd"/>
</dbReference>
<evidence type="ECO:0000259" key="7">
    <source>
        <dbReference type="PROSITE" id="PS50893"/>
    </source>
</evidence>
<dbReference type="EC" id="7.6.2.9" evidence="5"/>
<dbReference type="PANTHER" id="PTHR43117">
    <property type="entry name" value="OSMOPROTECTANT IMPORT ATP-BINDING PROTEIN OSMV"/>
    <property type="match status" value="1"/>
</dbReference>
<dbReference type="FunFam" id="3.40.50.300:FF:000425">
    <property type="entry name" value="Probable ABC transporter, ATP-binding subunit"/>
    <property type="match status" value="1"/>
</dbReference>
<dbReference type="Proteomes" id="UP000076947">
    <property type="component" value="Unassembled WGS sequence"/>
</dbReference>
<comment type="similarity">
    <text evidence="1">Belongs to the ABC transporter superfamily.</text>
</comment>
<dbReference type="PROSITE" id="PS00211">
    <property type="entry name" value="ABC_TRANSPORTER_1"/>
    <property type="match status" value="1"/>
</dbReference>
<dbReference type="RefSeq" id="WP_066839803.1">
    <property type="nucleotide sequence ID" value="NZ_LSTQ01000022.1"/>
</dbReference>
<comment type="caution">
    <text evidence="8">The sequence shown here is derived from an EMBL/GenBank/DDBJ whole genome shotgun (WGS) entry which is preliminary data.</text>
</comment>
<evidence type="ECO:0000313" key="8">
    <source>
        <dbReference type="EMBL" id="OAH27244.1"/>
    </source>
</evidence>
<feature type="region of interest" description="Disordered" evidence="6">
    <location>
        <begin position="1"/>
        <end position="27"/>
    </location>
</feature>
<gene>
    <name evidence="8" type="ORF">AYJ05_05080</name>
</gene>
<dbReference type="InterPro" id="IPR017871">
    <property type="entry name" value="ABC_transporter-like_CS"/>
</dbReference>
<reference evidence="9" key="1">
    <citation type="submission" date="2016-02" db="EMBL/GenBank/DDBJ databases">
        <authorList>
            <person name="Kaur G."/>
            <person name="Nair G.R."/>
            <person name="Mayilraj S."/>
        </authorList>
    </citation>
    <scope>NUCLEOTIDE SEQUENCE [LARGE SCALE GENOMIC DNA]</scope>
    <source>
        <strain evidence="9">GA-15</strain>
    </source>
</reference>
<dbReference type="SMART" id="SM00382">
    <property type="entry name" value="AAA"/>
    <property type="match status" value="1"/>
</dbReference>
<feature type="region of interest" description="Disordered" evidence="6">
    <location>
        <begin position="398"/>
        <end position="417"/>
    </location>
</feature>
<dbReference type="InterPro" id="IPR046342">
    <property type="entry name" value="CBS_dom_sf"/>
</dbReference>
<evidence type="ECO:0000256" key="1">
    <source>
        <dbReference type="ARBA" id="ARBA00005417"/>
    </source>
</evidence>
<dbReference type="GO" id="GO:0005524">
    <property type="term" value="F:ATP binding"/>
    <property type="evidence" value="ECO:0007669"/>
    <property type="project" value="UniProtKB-KW"/>
</dbReference>
<evidence type="ECO:0000256" key="2">
    <source>
        <dbReference type="ARBA" id="ARBA00022448"/>
    </source>
</evidence>
<dbReference type="GO" id="GO:0016887">
    <property type="term" value="F:ATP hydrolysis activity"/>
    <property type="evidence" value="ECO:0007669"/>
    <property type="project" value="InterPro"/>
</dbReference>
<feature type="domain" description="ABC transporter" evidence="7">
    <location>
        <begin position="31"/>
        <end position="268"/>
    </location>
</feature>
<feature type="compositionally biased region" description="Low complexity" evidence="6">
    <location>
        <begin position="7"/>
        <end position="27"/>
    </location>
</feature>
<name>A0A177IES9_9CORY</name>
<dbReference type="OrthoDB" id="9802264at2"/>
<dbReference type="GO" id="GO:0015418">
    <property type="term" value="F:ABC-type quaternary ammonium compound transporting activity"/>
    <property type="evidence" value="ECO:0007669"/>
    <property type="project" value="UniProtKB-EC"/>
</dbReference>
<evidence type="ECO:0000256" key="4">
    <source>
        <dbReference type="ARBA" id="ARBA00022840"/>
    </source>
</evidence>
<dbReference type="InterPro" id="IPR003593">
    <property type="entry name" value="AAA+_ATPase"/>
</dbReference>
<sequence length="417" mass="44899">MSETSNARAASDSSTPASASSTSTSTAGASIEFKNITKKYRGQSSPAVDSLSLEIPAGELVAFVGPSGCGKTTSLKMINRLVEPTSGQILINGDDAIKRNPTELRRQIGYVIQGGGLLPHISVADNIALVPSLLKWPKAKITKRTDELLEMVGLDPSIYRDRFPRELSGGQQQRVGVARGLAADPPVVLMDEPFGAVDPITRARLQDELVNIQSELGKTIVVVTHDIDEAIKLGHRILILEPGAKIAQYDTPEHILAAPASDFVEDFIGSGSALKQLNLRRVDEFPLEQPPVARIGDNAAEAVRRAREAKQKSVVVLDNQDRPREWVQLRQLERVDRIPEPKIELSSTVDARSTVSDAMSAMLASSHGGAMVTRRGKYIGVISYDTVNDYIRSLNAAAAHDAADDSSPKEVDSGGEI</sequence>
<evidence type="ECO:0000256" key="6">
    <source>
        <dbReference type="SAM" id="MobiDB-lite"/>
    </source>
</evidence>
<keyword evidence="4" id="KW-0067">ATP-binding</keyword>
<evidence type="ECO:0000256" key="5">
    <source>
        <dbReference type="ARBA" id="ARBA00066388"/>
    </source>
</evidence>
<keyword evidence="3" id="KW-0547">Nucleotide-binding</keyword>
<evidence type="ECO:0000256" key="3">
    <source>
        <dbReference type="ARBA" id="ARBA00022741"/>
    </source>
</evidence>
<dbReference type="SUPFAM" id="SSF54631">
    <property type="entry name" value="CBS-domain pair"/>
    <property type="match status" value="1"/>
</dbReference>
<dbReference type="AlphaFoldDB" id="A0A177IES9"/>
<evidence type="ECO:0000313" key="9">
    <source>
        <dbReference type="Proteomes" id="UP000076947"/>
    </source>
</evidence>